<reference evidence="1 2" key="1">
    <citation type="submission" date="2023-03" db="EMBL/GenBank/DDBJ databases">
        <title>WGS of Gossypium arboreum.</title>
        <authorList>
            <person name="Yu D."/>
        </authorList>
    </citation>
    <scope>NUCLEOTIDE SEQUENCE [LARGE SCALE GENOMIC DNA]</scope>
    <source>
        <tissue evidence="1">Leaf</tissue>
    </source>
</reference>
<keyword evidence="2" id="KW-1185">Reference proteome</keyword>
<proteinExistence type="predicted"/>
<protein>
    <recommendedName>
        <fullName evidence="3">Leucine-rich repeat domain, L domain-containing protein</fullName>
    </recommendedName>
</protein>
<evidence type="ECO:0000313" key="1">
    <source>
        <dbReference type="EMBL" id="KAK5786633.1"/>
    </source>
</evidence>
<evidence type="ECO:0008006" key="3">
    <source>
        <dbReference type="Google" id="ProtNLM"/>
    </source>
</evidence>
<gene>
    <name evidence="1" type="ORF">PVK06_041271</name>
</gene>
<dbReference type="Proteomes" id="UP001358586">
    <property type="component" value="Chromosome 11"/>
</dbReference>
<sequence>MNITSTTPSSSTSSLPHSKLKYFHIDNIEGLDTHMLDEYLQHFTGLKKLTIGDCNEVDLEGVQWEPLSFGVSHWGKAFVNFNNNDEIGQHGSSLFLEEFLFKYDNCRR</sequence>
<name>A0ABR0N7R8_GOSAR</name>
<organism evidence="1 2">
    <name type="scientific">Gossypium arboreum</name>
    <name type="common">Tree cotton</name>
    <name type="synonym">Gossypium nanking</name>
    <dbReference type="NCBI Taxonomy" id="29729"/>
    <lineage>
        <taxon>Eukaryota</taxon>
        <taxon>Viridiplantae</taxon>
        <taxon>Streptophyta</taxon>
        <taxon>Embryophyta</taxon>
        <taxon>Tracheophyta</taxon>
        <taxon>Spermatophyta</taxon>
        <taxon>Magnoliopsida</taxon>
        <taxon>eudicotyledons</taxon>
        <taxon>Gunneridae</taxon>
        <taxon>Pentapetalae</taxon>
        <taxon>rosids</taxon>
        <taxon>malvids</taxon>
        <taxon>Malvales</taxon>
        <taxon>Malvaceae</taxon>
        <taxon>Malvoideae</taxon>
        <taxon>Gossypium</taxon>
    </lineage>
</organism>
<evidence type="ECO:0000313" key="2">
    <source>
        <dbReference type="Proteomes" id="UP001358586"/>
    </source>
</evidence>
<dbReference type="EMBL" id="JARKNE010000011">
    <property type="protein sequence ID" value="KAK5786633.1"/>
    <property type="molecule type" value="Genomic_DNA"/>
</dbReference>
<comment type="caution">
    <text evidence="1">The sequence shown here is derived from an EMBL/GenBank/DDBJ whole genome shotgun (WGS) entry which is preliminary data.</text>
</comment>
<accession>A0ABR0N7R8</accession>